<feature type="region of interest" description="Disordered" evidence="7">
    <location>
        <begin position="69"/>
        <end position="90"/>
    </location>
</feature>
<evidence type="ECO:0000256" key="6">
    <source>
        <dbReference type="HAMAP-Rule" id="MF_00337"/>
    </source>
</evidence>
<protein>
    <recommendedName>
        <fullName evidence="6">Exodeoxyribonuclease 7 small subunit</fullName>
        <ecNumber evidence="6">3.1.11.6</ecNumber>
    </recommendedName>
    <alternativeName>
        <fullName evidence="6">Exodeoxyribonuclease VII small subunit</fullName>
        <shortName evidence="6">Exonuclease VII small subunit</shortName>
    </alternativeName>
</protein>
<accession>A0AAJ6AGY1</accession>
<comment type="catalytic activity">
    <reaction evidence="6">
        <text>Exonucleolytic cleavage in either 5'- to 3'- or 3'- to 5'-direction to yield nucleoside 5'-phosphates.</text>
        <dbReference type="EC" id="3.1.11.6"/>
    </reaction>
</comment>
<comment type="subunit">
    <text evidence="6">Heterooligomer composed of large and small subunits.</text>
</comment>
<dbReference type="Pfam" id="PF02609">
    <property type="entry name" value="Exonuc_VII_S"/>
    <property type="match status" value="1"/>
</dbReference>
<dbReference type="EC" id="3.1.11.6" evidence="6"/>
<dbReference type="PANTHER" id="PTHR34137">
    <property type="entry name" value="EXODEOXYRIBONUCLEASE 7 SMALL SUBUNIT"/>
    <property type="match status" value="1"/>
</dbReference>
<gene>
    <name evidence="6" type="primary">xseB</name>
    <name evidence="8" type="ORF">QDX21_13095</name>
</gene>
<dbReference type="GO" id="GO:0009318">
    <property type="term" value="C:exodeoxyribonuclease VII complex"/>
    <property type="evidence" value="ECO:0007669"/>
    <property type="project" value="UniProtKB-UniRule"/>
</dbReference>
<keyword evidence="3 6" id="KW-0540">Nuclease</keyword>
<evidence type="ECO:0000256" key="1">
    <source>
        <dbReference type="ARBA" id="ARBA00009998"/>
    </source>
</evidence>
<dbReference type="RefSeq" id="WP_233492080.1">
    <property type="nucleotide sequence ID" value="NZ_CP122566.1"/>
</dbReference>
<evidence type="ECO:0000256" key="4">
    <source>
        <dbReference type="ARBA" id="ARBA00022801"/>
    </source>
</evidence>
<dbReference type="Gene3D" id="1.10.287.1040">
    <property type="entry name" value="Exonuclease VII, small subunit"/>
    <property type="match status" value="1"/>
</dbReference>
<dbReference type="InterPro" id="IPR037004">
    <property type="entry name" value="Exonuc_VII_ssu_sf"/>
</dbReference>
<comment type="similarity">
    <text evidence="1 6">Belongs to the XseB family.</text>
</comment>
<dbReference type="HAMAP" id="MF_00337">
    <property type="entry name" value="Exonuc_7_S"/>
    <property type="match status" value="1"/>
</dbReference>
<dbReference type="GO" id="GO:0005829">
    <property type="term" value="C:cytosol"/>
    <property type="evidence" value="ECO:0007669"/>
    <property type="project" value="TreeGrafter"/>
</dbReference>
<dbReference type="PIRSF" id="PIRSF006488">
    <property type="entry name" value="Exonuc_VII_S"/>
    <property type="match status" value="1"/>
</dbReference>
<evidence type="ECO:0000256" key="2">
    <source>
        <dbReference type="ARBA" id="ARBA00022490"/>
    </source>
</evidence>
<dbReference type="AlphaFoldDB" id="A0AAJ6AGY1"/>
<keyword evidence="5 6" id="KW-0269">Exonuclease</keyword>
<organism evidence="8 9">
    <name type="scientific">Auritidibacter ignavus</name>
    <dbReference type="NCBI Taxonomy" id="678932"/>
    <lineage>
        <taxon>Bacteria</taxon>
        <taxon>Bacillati</taxon>
        <taxon>Actinomycetota</taxon>
        <taxon>Actinomycetes</taxon>
        <taxon>Micrococcales</taxon>
        <taxon>Micrococcaceae</taxon>
        <taxon>Auritidibacter</taxon>
    </lineage>
</organism>
<comment type="subcellular location">
    <subcellularLocation>
        <location evidence="6">Cytoplasm</location>
    </subcellularLocation>
</comment>
<dbReference type="EMBL" id="CP122566">
    <property type="protein sequence ID" value="WGH93201.1"/>
    <property type="molecule type" value="Genomic_DNA"/>
</dbReference>
<evidence type="ECO:0000313" key="8">
    <source>
        <dbReference type="EMBL" id="WGH93201.1"/>
    </source>
</evidence>
<evidence type="ECO:0000256" key="7">
    <source>
        <dbReference type="SAM" id="MobiDB-lite"/>
    </source>
</evidence>
<evidence type="ECO:0000256" key="5">
    <source>
        <dbReference type="ARBA" id="ARBA00022839"/>
    </source>
</evidence>
<dbReference type="SUPFAM" id="SSF116842">
    <property type="entry name" value="XseB-like"/>
    <property type="match status" value="1"/>
</dbReference>
<evidence type="ECO:0000256" key="3">
    <source>
        <dbReference type="ARBA" id="ARBA00022722"/>
    </source>
</evidence>
<dbReference type="PANTHER" id="PTHR34137:SF1">
    <property type="entry name" value="EXODEOXYRIBONUCLEASE 7 SMALL SUBUNIT"/>
    <property type="match status" value="1"/>
</dbReference>
<dbReference type="NCBIfam" id="TIGR01280">
    <property type="entry name" value="xseB"/>
    <property type="match status" value="1"/>
</dbReference>
<comment type="function">
    <text evidence="6">Bidirectionally degrades single-stranded DNA into large acid-insoluble oligonucleotides, which are then degraded further into small acid-soluble oligonucleotides.</text>
</comment>
<dbReference type="GO" id="GO:0008855">
    <property type="term" value="F:exodeoxyribonuclease VII activity"/>
    <property type="evidence" value="ECO:0007669"/>
    <property type="project" value="UniProtKB-UniRule"/>
</dbReference>
<keyword evidence="4 6" id="KW-0378">Hydrolase</keyword>
<dbReference type="GO" id="GO:0006308">
    <property type="term" value="P:DNA catabolic process"/>
    <property type="evidence" value="ECO:0007669"/>
    <property type="project" value="UniProtKB-UniRule"/>
</dbReference>
<name>A0AAJ6AGY1_9MICC</name>
<proteinExistence type="inferred from homology"/>
<dbReference type="Proteomes" id="UP001224674">
    <property type="component" value="Chromosome"/>
</dbReference>
<keyword evidence="2 6" id="KW-0963">Cytoplasm</keyword>
<keyword evidence="9" id="KW-1185">Reference proteome</keyword>
<dbReference type="NCBIfam" id="NF002139">
    <property type="entry name" value="PRK00977.1-3"/>
    <property type="match status" value="1"/>
</dbReference>
<sequence>MMMTQGFSTADTSDIAQLSYEQARTELIETVTRLESGGVELEESLQLWERGEALAQHCQRWLTEAQQRIDQVRAESETTASTSDTDETDE</sequence>
<reference evidence="8 9" key="1">
    <citation type="submission" date="2023-03" db="EMBL/GenBank/DDBJ databases">
        <title>Complete genome sequences of several Auritidibacter ignavus strains isolated from ear infections.</title>
        <authorList>
            <person name="Baehr T."/>
            <person name="Baumhoegger A.M."/>
        </authorList>
    </citation>
    <scope>NUCLEOTIDE SEQUENCE [LARGE SCALE GENOMIC DNA]</scope>
    <source>
        <strain evidence="8 9">BABAE-6</strain>
    </source>
</reference>
<dbReference type="InterPro" id="IPR003761">
    <property type="entry name" value="Exonuc_VII_S"/>
</dbReference>
<evidence type="ECO:0000313" key="9">
    <source>
        <dbReference type="Proteomes" id="UP001224674"/>
    </source>
</evidence>